<dbReference type="SUPFAM" id="SSF53901">
    <property type="entry name" value="Thiolase-like"/>
    <property type="match status" value="2"/>
</dbReference>
<dbReference type="PANTHER" id="PTHR11712">
    <property type="entry name" value="POLYKETIDE SYNTHASE-RELATED"/>
    <property type="match status" value="1"/>
</dbReference>
<evidence type="ECO:0000313" key="15">
    <source>
        <dbReference type="EMBL" id="QAZ66205.1"/>
    </source>
</evidence>
<comment type="catalytic activity">
    <reaction evidence="11">
        <text>(9Z)-hexadecenoyl-[ACP] + malonyl-[ACP] + H(+) = 3-oxo-(11Z)-octadecenoyl-[ACP] + holo-[ACP] + CO2</text>
        <dbReference type="Rhea" id="RHEA:55040"/>
        <dbReference type="Rhea" id="RHEA-COMP:9623"/>
        <dbReference type="Rhea" id="RHEA-COMP:9685"/>
        <dbReference type="Rhea" id="RHEA-COMP:10800"/>
        <dbReference type="Rhea" id="RHEA-COMP:14074"/>
        <dbReference type="ChEBI" id="CHEBI:15378"/>
        <dbReference type="ChEBI" id="CHEBI:16526"/>
        <dbReference type="ChEBI" id="CHEBI:64479"/>
        <dbReference type="ChEBI" id="CHEBI:78449"/>
        <dbReference type="ChEBI" id="CHEBI:83989"/>
        <dbReference type="ChEBI" id="CHEBI:138538"/>
        <dbReference type="EC" id="2.3.1.179"/>
    </reaction>
</comment>
<dbReference type="AlphaFoldDB" id="A0A4P6HHG3"/>
<dbReference type="RefSeq" id="WP_129349264.1">
    <property type="nucleotide sequence ID" value="NZ_CP026538.1"/>
</dbReference>
<evidence type="ECO:0000256" key="8">
    <source>
        <dbReference type="ARBA" id="ARBA00023098"/>
    </source>
</evidence>
<comment type="function">
    <text evidence="11">Involved in the type II fatty acid elongation cycle. Catalyzes the elongation of a wide range of acyl-ACP by the addition of two carbons from malonyl-ACP to an acyl acceptor. Can efficiently catalyze the conversion of palmitoleoyl-ACP (cis-hexadec-9-enoyl-ACP) to cis-vaccenoyl-ACP (cis-octadec-11-enoyl-ACP), an essential step in the thermal regulation of fatty acid composition.</text>
</comment>
<proteinExistence type="inferred from homology"/>
<dbReference type="PIRSF" id="PIRSF000447">
    <property type="entry name" value="KAS_II"/>
    <property type="match status" value="1"/>
</dbReference>
<dbReference type="InterPro" id="IPR000794">
    <property type="entry name" value="Beta-ketoacyl_synthase"/>
</dbReference>
<keyword evidence="16" id="KW-1185">Reference proteome</keyword>
<evidence type="ECO:0000256" key="10">
    <source>
        <dbReference type="ARBA" id="ARBA00023315"/>
    </source>
</evidence>
<dbReference type="KEGG" id="dcb:C3Y92_02695"/>
<evidence type="ECO:0000256" key="4">
    <source>
        <dbReference type="ARBA" id="ARBA00014657"/>
    </source>
</evidence>
<dbReference type="UniPathway" id="UPA00094"/>
<dbReference type="Gene3D" id="3.40.47.10">
    <property type="match status" value="2"/>
</dbReference>
<dbReference type="OrthoDB" id="9808669at2"/>
<dbReference type="GO" id="GO:0004315">
    <property type="term" value="F:3-oxoacyl-[acyl-carrier-protein] synthase activity"/>
    <property type="evidence" value="ECO:0007669"/>
    <property type="project" value="UniProtKB-UniRule"/>
</dbReference>
<evidence type="ECO:0000256" key="5">
    <source>
        <dbReference type="ARBA" id="ARBA00022516"/>
    </source>
</evidence>
<evidence type="ECO:0000256" key="12">
    <source>
        <dbReference type="PIRSR" id="PIRSR000447-1"/>
    </source>
</evidence>
<evidence type="ECO:0000256" key="2">
    <source>
        <dbReference type="ARBA" id="ARBA00008467"/>
    </source>
</evidence>
<evidence type="ECO:0000256" key="1">
    <source>
        <dbReference type="ARBA" id="ARBA00005194"/>
    </source>
</evidence>
<dbReference type="InterPro" id="IPR018201">
    <property type="entry name" value="Ketoacyl_synth_AS"/>
</dbReference>
<dbReference type="NCBIfam" id="TIGR03150">
    <property type="entry name" value="fabF"/>
    <property type="match status" value="1"/>
</dbReference>
<comment type="similarity">
    <text evidence="2 11 13">Belongs to the thiolase-like superfamily. Beta-ketoacyl-ACP synthases family.</text>
</comment>
<comment type="catalytic activity">
    <reaction evidence="11">
        <text>a fatty acyl-[ACP] + malonyl-[ACP] + H(+) = a 3-oxoacyl-[ACP] + holo-[ACP] + CO2</text>
        <dbReference type="Rhea" id="RHEA:22836"/>
        <dbReference type="Rhea" id="RHEA-COMP:9623"/>
        <dbReference type="Rhea" id="RHEA-COMP:9685"/>
        <dbReference type="Rhea" id="RHEA-COMP:9916"/>
        <dbReference type="Rhea" id="RHEA-COMP:14125"/>
        <dbReference type="ChEBI" id="CHEBI:15378"/>
        <dbReference type="ChEBI" id="CHEBI:16526"/>
        <dbReference type="ChEBI" id="CHEBI:64479"/>
        <dbReference type="ChEBI" id="CHEBI:78449"/>
        <dbReference type="ChEBI" id="CHEBI:78776"/>
        <dbReference type="ChEBI" id="CHEBI:138651"/>
    </reaction>
</comment>
<dbReference type="Proteomes" id="UP000293296">
    <property type="component" value="Chromosome"/>
</dbReference>
<dbReference type="Pfam" id="PF00109">
    <property type="entry name" value="ketoacyl-synt"/>
    <property type="match status" value="1"/>
</dbReference>
<dbReference type="PROSITE" id="PS52004">
    <property type="entry name" value="KS3_2"/>
    <property type="match status" value="1"/>
</dbReference>
<gene>
    <name evidence="15" type="primary">fabF</name>
    <name evidence="15" type="ORF">C3Y92_02695</name>
</gene>
<dbReference type="InterPro" id="IPR014030">
    <property type="entry name" value="Ketoacyl_synth_N"/>
</dbReference>
<evidence type="ECO:0000256" key="3">
    <source>
        <dbReference type="ARBA" id="ARBA00012356"/>
    </source>
</evidence>
<dbReference type="PROSITE" id="PS00606">
    <property type="entry name" value="KS3_1"/>
    <property type="match status" value="1"/>
</dbReference>
<name>A0A4P6HHG3_9BACT</name>
<dbReference type="NCBIfam" id="NF005589">
    <property type="entry name" value="PRK07314.1"/>
    <property type="match status" value="1"/>
</dbReference>
<dbReference type="FunFam" id="3.40.47.10:FF:000009">
    <property type="entry name" value="3-oxoacyl-[acyl-carrier-protein] synthase 2"/>
    <property type="match status" value="1"/>
</dbReference>
<evidence type="ECO:0000256" key="11">
    <source>
        <dbReference type="PIRNR" id="PIRNR000447"/>
    </source>
</evidence>
<accession>A0A4P6HHG3</accession>
<organism evidence="15 16">
    <name type="scientific">Solidesulfovibrio carbinolicus</name>
    <dbReference type="NCBI Taxonomy" id="296842"/>
    <lineage>
        <taxon>Bacteria</taxon>
        <taxon>Pseudomonadati</taxon>
        <taxon>Thermodesulfobacteriota</taxon>
        <taxon>Desulfovibrionia</taxon>
        <taxon>Desulfovibrionales</taxon>
        <taxon>Desulfovibrionaceae</taxon>
        <taxon>Solidesulfovibrio</taxon>
    </lineage>
</organism>
<evidence type="ECO:0000256" key="9">
    <source>
        <dbReference type="ARBA" id="ARBA00023160"/>
    </source>
</evidence>
<dbReference type="SMART" id="SM00825">
    <property type="entry name" value="PKS_KS"/>
    <property type="match status" value="1"/>
</dbReference>
<dbReference type="CDD" id="cd00834">
    <property type="entry name" value="KAS_I_II"/>
    <property type="match status" value="1"/>
</dbReference>
<keyword evidence="10 11" id="KW-0012">Acyltransferase</keyword>
<dbReference type="EMBL" id="CP026538">
    <property type="protein sequence ID" value="QAZ66205.1"/>
    <property type="molecule type" value="Genomic_DNA"/>
</dbReference>
<evidence type="ECO:0000256" key="7">
    <source>
        <dbReference type="ARBA" id="ARBA00022832"/>
    </source>
</evidence>
<keyword evidence="7" id="KW-0276">Fatty acid metabolism</keyword>
<feature type="active site" description="For beta-ketoacyl synthase activity" evidence="12">
    <location>
        <position position="164"/>
    </location>
</feature>
<dbReference type="Pfam" id="PF02801">
    <property type="entry name" value="Ketoacyl-synt_C"/>
    <property type="match status" value="1"/>
</dbReference>
<dbReference type="InterPro" id="IPR020841">
    <property type="entry name" value="PKS_Beta-ketoAc_synthase_dom"/>
</dbReference>
<comment type="pathway">
    <text evidence="1 11">Lipid metabolism; fatty acid biosynthesis.</text>
</comment>
<dbReference type="InterPro" id="IPR016039">
    <property type="entry name" value="Thiolase-like"/>
</dbReference>
<evidence type="ECO:0000259" key="14">
    <source>
        <dbReference type="PROSITE" id="PS52004"/>
    </source>
</evidence>
<keyword evidence="8" id="KW-0443">Lipid metabolism</keyword>
<dbReference type="EC" id="2.3.1.179" evidence="3 11"/>
<sequence>MTLNRVVVTGLSAITPIGNDLATSWANLVAGVSGAAPITRFDASAFDTRFGCEVKNFDEKPYIAAKLAKRLDRFTIYALSAAMMLMEDAGWKIPADEAELVSVIVGCGMGGIETLEATHSKLLEQGPSRISPFFIPTMIANMAAGQISIATGARGSNVCTTSACASGLHGIGYAYSDIKLGRAVAAICGGVESTITPLAVGGFNALKALSTRNDDPTKASRPFDAGRDGFVIGEGCGLLLLESLEHAQARGARILAEVAGFGASGDAYHMTAPPEDGSGMALAMKAALREAGMAPTEIAHINAHGTSTSLNDACETTAIKSLMGDHAYKVPITSNKSMIGHCLGAAGGIESVVSVKTIVEGVIPPTINYETADPACDLDCTPNVARKQAVANVLCNSFGFGGTNASLLFKAFAQ</sequence>
<dbReference type="InterPro" id="IPR017568">
    <property type="entry name" value="3-oxoacyl-ACP_synth-2"/>
</dbReference>
<evidence type="ECO:0000313" key="16">
    <source>
        <dbReference type="Proteomes" id="UP000293296"/>
    </source>
</evidence>
<dbReference type="PANTHER" id="PTHR11712:SF336">
    <property type="entry name" value="3-OXOACYL-[ACYL-CARRIER-PROTEIN] SYNTHASE, MITOCHONDRIAL"/>
    <property type="match status" value="1"/>
</dbReference>
<protein>
    <recommendedName>
        <fullName evidence="4 11">3-oxoacyl-[acyl-carrier-protein] synthase 2</fullName>
        <ecNumber evidence="3 11">2.3.1.179</ecNumber>
    </recommendedName>
</protein>
<reference evidence="15 16" key="1">
    <citation type="submission" date="2018-02" db="EMBL/GenBank/DDBJ databases">
        <title>Genome sequence of Desulfovibrio carbinolicus DSM 3852.</title>
        <authorList>
            <person name="Wilbanks E."/>
            <person name="Skennerton C.T."/>
            <person name="Orphan V.J."/>
        </authorList>
    </citation>
    <scope>NUCLEOTIDE SEQUENCE [LARGE SCALE GENOMIC DNA]</scope>
    <source>
        <strain evidence="15 16">DSM 3852</strain>
    </source>
</reference>
<dbReference type="GO" id="GO:0006633">
    <property type="term" value="P:fatty acid biosynthetic process"/>
    <property type="evidence" value="ECO:0007669"/>
    <property type="project" value="UniProtKB-UniRule"/>
</dbReference>
<dbReference type="InterPro" id="IPR014031">
    <property type="entry name" value="Ketoacyl_synth_C"/>
</dbReference>
<keyword evidence="6 11" id="KW-0808">Transferase</keyword>
<evidence type="ECO:0000256" key="13">
    <source>
        <dbReference type="RuleBase" id="RU003694"/>
    </source>
</evidence>
<evidence type="ECO:0000256" key="6">
    <source>
        <dbReference type="ARBA" id="ARBA00022679"/>
    </source>
</evidence>
<keyword evidence="9 11" id="KW-0275">Fatty acid biosynthesis</keyword>
<dbReference type="GO" id="GO:0005829">
    <property type="term" value="C:cytosol"/>
    <property type="evidence" value="ECO:0007669"/>
    <property type="project" value="TreeGrafter"/>
</dbReference>
<keyword evidence="5 11" id="KW-0444">Lipid biosynthesis</keyword>
<feature type="domain" description="Ketosynthase family 3 (KS3)" evidence="14">
    <location>
        <begin position="3"/>
        <end position="411"/>
    </location>
</feature>